<evidence type="ECO:0000256" key="3">
    <source>
        <dbReference type="ARBA" id="ARBA00022946"/>
    </source>
</evidence>
<comment type="subcellular location">
    <subcellularLocation>
        <location evidence="1">Mitochondrion</location>
    </subcellularLocation>
</comment>
<evidence type="ECO:0000256" key="4">
    <source>
        <dbReference type="ARBA" id="ARBA00022990"/>
    </source>
</evidence>
<dbReference type="Pfam" id="PF00378">
    <property type="entry name" value="ECH_1"/>
    <property type="match status" value="1"/>
</dbReference>
<sequence length="293" mass="31755">MLRSLTRLTSPTLFNTLRIRAFATAESGKEVLVERLDGERKGITVISLNRPQAKNSFSRSLVEAFEGVIEELEQDNGSRCVILRSSSPGIFCAGADLKERKTMTPDEASAFVTSLRELLMALEQLPMPSIAALDGHALGGGLEMALACDMRTAADNTKMGLVETRLAIIPGAGGTQRLPRILSPALAKELIFTSRVLNGKEAKDFGIVNHVVPQNESGDAAYQKALEIAEEILPNGPVGVRMAKLAIDKGIQVDLNTGYSIEEICYSQVIPTKDRLEGLQAFAEKRKPVYKGE</sequence>
<keyword evidence="4" id="KW-0007">Acetylation</keyword>
<dbReference type="PROSITE" id="PS00166">
    <property type="entry name" value="ENOYL_COA_HYDRATASE"/>
    <property type="match status" value="1"/>
</dbReference>
<proteinExistence type="inferred from homology"/>
<dbReference type="FunFam" id="3.90.226.10:FF:000022">
    <property type="entry name" value="methylglutaconyl-CoA hydratase, mitochondrial isoform X1"/>
    <property type="match status" value="1"/>
</dbReference>
<dbReference type="KEGG" id="bdr:105226671"/>
<dbReference type="PANTHER" id="PTHR11941:SF171">
    <property type="entry name" value="SD19268P"/>
    <property type="match status" value="1"/>
</dbReference>
<dbReference type="EMBL" id="GAKP01016081">
    <property type="protein sequence ID" value="JAC42871.1"/>
    <property type="molecule type" value="Transcribed_RNA"/>
</dbReference>
<gene>
    <name evidence="8" type="primary">ECHD2</name>
</gene>
<evidence type="ECO:0000256" key="7">
    <source>
        <dbReference type="RuleBase" id="RU003707"/>
    </source>
</evidence>
<dbReference type="SUPFAM" id="SSF52096">
    <property type="entry name" value="ClpP/crotonase"/>
    <property type="match status" value="1"/>
</dbReference>
<evidence type="ECO:0000256" key="1">
    <source>
        <dbReference type="ARBA" id="ARBA00004173"/>
    </source>
</evidence>
<evidence type="ECO:0000256" key="5">
    <source>
        <dbReference type="ARBA" id="ARBA00023128"/>
    </source>
</evidence>
<evidence type="ECO:0000256" key="2">
    <source>
        <dbReference type="ARBA" id="ARBA00005254"/>
    </source>
</evidence>
<evidence type="ECO:0000313" key="8">
    <source>
        <dbReference type="EMBL" id="JAC42871.1"/>
    </source>
</evidence>
<dbReference type="GO" id="GO:0003723">
    <property type="term" value="F:RNA binding"/>
    <property type="evidence" value="ECO:0007669"/>
    <property type="project" value="UniProtKB-ARBA"/>
</dbReference>
<evidence type="ECO:0000256" key="6">
    <source>
        <dbReference type="ARBA" id="ARBA00023239"/>
    </source>
</evidence>
<keyword evidence="3" id="KW-0809">Transit peptide</keyword>
<dbReference type="OrthoDB" id="410701at2759"/>
<dbReference type="CDD" id="cd06558">
    <property type="entry name" value="crotonase-like"/>
    <property type="match status" value="1"/>
</dbReference>
<dbReference type="RefSeq" id="XP_011203970.2">
    <property type="nucleotide sequence ID" value="XM_011205668.4"/>
</dbReference>
<comment type="similarity">
    <text evidence="2 7">Belongs to the enoyl-CoA hydratase/isomerase family.</text>
</comment>
<dbReference type="AlphaFoldDB" id="A0A034VHU1"/>
<dbReference type="InterPro" id="IPR001753">
    <property type="entry name" value="Enoyl-CoA_hydra/iso"/>
</dbReference>
<dbReference type="Gene3D" id="1.10.12.10">
    <property type="entry name" value="Lyase 2-enoyl-coa Hydratase, Chain A, domain 2"/>
    <property type="match status" value="1"/>
</dbReference>
<dbReference type="GO" id="GO:0006635">
    <property type="term" value="P:fatty acid beta-oxidation"/>
    <property type="evidence" value="ECO:0007669"/>
    <property type="project" value="TreeGrafter"/>
</dbReference>
<accession>A0A034VHU1</accession>
<dbReference type="InterPro" id="IPR029045">
    <property type="entry name" value="ClpP/crotonase-like_dom_sf"/>
</dbReference>
<dbReference type="GeneID" id="105226671"/>
<name>A0A034VHU1_BACDO</name>
<dbReference type="InterPro" id="IPR018376">
    <property type="entry name" value="Enoyl-CoA_hyd/isom_CS"/>
</dbReference>
<organism evidence="8">
    <name type="scientific">Bactrocera dorsalis</name>
    <name type="common">Oriental fruit fly</name>
    <name type="synonym">Dacus dorsalis</name>
    <dbReference type="NCBI Taxonomy" id="27457"/>
    <lineage>
        <taxon>Eukaryota</taxon>
        <taxon>Metazoa</taxon>
        <taxon>Ecdysozoa</taxon>
        <taxon>Arthropoda</taxon>
        <taxon>Hexapoda</taxon>
        <taxon>Insecta</taxon>
        <taxon>Pterygota</taxon>
        <taxon>Neoptera</taxon>
        <taxon>Endopterygota</taxon>
        <taxon>Diptera</taxon>
        <taxon>Brachycera</taxon>
        <taxon>Muscomorpha</taxon>
        <taxon>Tephritoidea</taxon>
        <taxon>Tephritidae</taxon>
        <taxon>Bactrocera</taxon>
        <taxon>Bactrocera</taxon>
    </lineage>
</organism>
<dbReference type="GO" id="GO:0005739">
    <property type="term" value="C:mitochondrion"/>
    <property type="evidence" value="ECO:0007669"/>
    <property type="project" value="UniProtKB-SubCell"/>
</dbReference>
<dbReference type="PANTHER" id="PTHR11941">
    <property type="entry name" value="ENOYL-COA HYDRATASE-RELATED"/>
    <property type="match status" value="1"/>
</dbReference>
<keyword evidence="6" id="KW-0456">Lyase</keyword>
<keyword evidence="5" id="KW-0496">Mitochondrion</keyword>
<reference evidence="8" key="1">
    <citation type="journal article" date="2014" name="BMC Genomics">
        <title>Characterizing the developmental transcriptome of the oriental fruit fly, Bactrocera dorsalis (Diptera: Tephritidae) through comparative genomic analysis with Drosophila melanogaster utilizing modENCODE datasets.</title>
        <authorList>
            <person name="Geib S.M."/>
            <person name="Calla B."/>
            <person name="Hall B."/>
            <person name="Hou S."/>
            <person name="Manoukis N.C."/>
        </authorList>
    </citation>
    <scope>NUCLEOTIDE SEQUENCE</scope>
    <source>
        <strain evidence="8">Punador</strain>
    </source>
</reference>
<dbReference type="InterPro" id="IPR014748">
    <property type="entry name" value="Enoyl-CoA_hydra_C"/>
</dbReference>
<dbReference type="GO" id="GO:0004300">
    <property type="term" value="F:enoyl-CoA hydratase activity"/>
    <property type="evidence" value="ECO:0007669"/>
    <property type="project" value="UniProtKB-ARBA"/>
</dbReference>
<dbReference type="FunFam" id="1.10.12.10:FF:000001">
    <property type="entry name" value="Probable enoyl-CoA hydratase, mitochondrial"/>
    <property type="match status" value="1"/>
</dbReference>
<dbReference type="Gene3D" id="3.90.226.10">
    <property type="entry name" value="2-enoyl-CoA Hydratase, Chain A, domain 1"/>
    <property type="match status" value="1"/>
</dbReference>
<protein>
    <submittedName>
        <fullName evidence="8">Enoyl-CoA hydratase domain-containing protein 2, mitochondrial</fullName>
    </submittedName>
</protein>